<protein>
    <submittedName>
        <fullName evidence="1">Uncharacterized protein</fullName>
    </submittedName>
</protein>
<organism evidence="1">
    <name type="scientific">Cucumis melo</name>
    <name type="common">Muskmelon</name>
    <dbReference type="NCBI Taxonomy" id="3656"/>
    <lineage>
        <taxon>Eukaryota</taxon>
        <taxon>Viridiplantae</taxon>
        <taxon>Streptophyta</taxon>
        <taxon>Embryophyta</taxon>
        <taxon>Tracheophyta</taxon>
        <taxon>Spermatophyta</taxon>
        <taxon>Magnoliopsida</taxon>
        <taxon>eudicotyledons</taxon>
        <taxon>Gunneridae</taxon>
        <taxon>Pentapetalae</taxon>
        <taxon>rosids</taxon>
        <taxon>fabids</taxon>
        <taxon>Cucurbitales</taxon>
        <taxon>Cucurbitaceae</taxon>
        <taxon>Benincaseae</taxon>
        <taxon>Cucumis</taxon>
    </lineage>
</organism>
<dbReference type="AlphaFoldDB" id="A0A9I9CU87"/>
<sequence>MRHNGNDSGECRWRNADASQKMMEWDRRLRTNENREGDRRVVVATIQGFDEDRLERTMTTLGFQGRRKFREKYE</sequence>
<evidence type="ECO:0000313" key="1">
    <source>
        <dbReference type="EnsemblPlants" id="MELO3C008352.2.1"/>
    </source>
</evidence>
<reference evidence="1" key="1">
    <citation type="submission" date="2023-03" db="UniProtKB">
        <authorList>
            <consortium name="EnsemblPlants"/>
        </authorList>
    </citation>
    <scope>IDENTIFICATION</scope>
</reference>
<accession>A0A9I9CU87</accession>
<dbReference type="Gramene" id="MELO3C008352.2.1">
    <property type="protein sequence ID" value="MELO3C008352.2.1"/>
    <property type="gene ID" value="MELO3C008352.2"/>
</dbReference>
<dbReference type="EnsemblPlants" id="MELO3C008352.2.1">
    <property type="protein sequence ID" value="MELO3C008352.2.1"/>
    <property type="gene ID" value="MELO3C008352.2"/>
</dbReference>
<proteinExistence type="predicted"/>
<name>A0A9I9CU87_CUCME</name>